<proteinExistence type="predicted"/>
<gene>
    <name evidence="2" type="ORF">GA0070214_103216</name>
</gene>
<protein>
    <submittedName>
        <fullName evidence="2">Sap, sulfolipid-1-addressing protein</fullName>
    </submittedName>
</protein>
<dbReference type="EMBL" id="FMCS01000003">
    <property type="protein sequence ID" value="SCE91228.1"/>
    <property type="molecule type" value="Genomic_DNA"/>
</dbReference>
<feature type="transmembrane region" description="Helical" evidence="1">
    <location>
        <begin position="115"/>
        <end position="142"/>
    </location>
</feature>
<keyword evidence="1" id="KW-1133">Transmembrane helix</keyword>
<dbReference type="RefSeq" id="WP_091261780.1">
    <property type="nucleotide sequence ID" value="NZ_FMCS01000003.1"/>
</dbReference>
<dbReference type="Pfam" id="PF11139">
    <property type="entry name" value="SfLAP"/>
    <property type="match status" value="1"/>
</dbReference>
<feature type="transmembrane region" description="Helical" evidence="1">
    <location>
        <begin position="76"/>
        <end position="94"/>
    </location>
</feature>
<dbReference type="InterPro" id="IPR021315">
    <property type="entry name" value="Gap/Sap"/>
</dbReference>
<evidence type="ECO:0000313" key="3">
    <source>
        <dbReference type="Proteomes" id="UP000199629"/>
    </source>
</evidence>
<feature type="transmembrane region" description="Helical" evidence="1">
    <location>
        <begin position="148"/>
        <end position="172"/>
    </location>
</feature>
<dbReference type="Proteomes" id="UP000199629">
    <property type="component" value="Unassembled WGS sequence"/>
</dbReference>
<dbReference type="AlphaFoldDB" id="A0A1C4W4Z5"/>
<evidence type="ECO:0000313" key="2">
    <source>
        <dbReference type="EMBL" id="SCE91228.1"/>
    </source>
</evidence>
<sequence>MNLLSVLPLALVMIAGPQIISAIFLASSRDAKRSSLAFLVGAGLAVLVALTVWYVVFHTVRAAGNGQHKNDGERHLIDWVVLLVLLALMAMIFSRRKRTQPPKWMSRLQEAKPRFALGLGVLLFLAMPSDEATMLAVAASLAGHGKPWWHLLPFLCLTLLLLALPLLALLAFGQRAAAALPKIRNWANDHSWWVSEAVILIFVAIVVSDLLK</sequence>
<feature type="transmembrane region" description="Helical" evidence="1">
    <location>
        <begin position="37"/>
        <end position="56"/>
    </location>
</feature>
<reference evidence="3" key="1">
    <citation type="submission" date="2016-06" db="EMBL/GenBank/DDBJ databases">
        <authorList>
            <person name="Varghese N."/>
            <person name="Submissions Spin"/>
        </authorList>
    </citation>
    <scope>NUCLEOTIDE SEQUENCE [LARGE SCALE GENOMIC DNA]</scope>
    <source>
        <strain evidence="3">DSM 45246</strain>
    </source>
</reference>
<name>A0A1C4W4Z5_9ACTN</name>
<organism evidence="2 3">
    <name type="scientific">Micromonospora chaiyaphumensis</name>
    <dbReference type="NCBI Taxonomy" id="307119"/>
    <lineage>
        <taxon>Bacteria</taxon>
        <taxon>Bacillati</taxon>
        <taxon>Actinomycetota</taxon>
        <taxon>Actinomycetes</taxon>
        <taxon>Micromonosporales</taxon>
        <taxon>Micromonosporaceae</taxon>
        <taxon>Micromonospora</taxon>
    </lineage>
</organism>
<accession>A0A1C4W4Z5</accession>
<keyword evidence="1" id="KW-0472">Membrane</keyword>
<keyword evidence="1" id="KW-0812">Transmembrane</keyword>
<evidence type="ECO:0000256" key="1">
    <source>
        <dbReference type="SAM" id="Phobius"/>
    </source>
</evidence>
<keyword evidence="3" id="KW-1185">Reference proteome</keyword>
<feature type="transmembrane region" description="Helical" evidence="1">
    <location>
        <begin position="6"/>
        <end position="25"/>
    </location>
</feature>
<feature type="transmembrane region" description="Helical" evidence="1">
    <location>
        <begin position="192"/>
        <end position="211"/>
    </location>
</feature>